<organism evidence="2 3">
    <name type="scientific">Luoshenia tenuis</name>
    <dbReference type="NCBI Taxonomy" id="2763654"/>
    <lineage>
        <taxon>Bacteria</taxon>
        <taxon>Bacillati</taxon>
        <taxon>Bacillota</taxon>
        <taxon>Clostridia</taxon>
        <taxon>Christensenellales</taxon>
        <taxon>Christensenellaceae</taxon>
        <taxon>Luoshenia</taxon>
    </lineage>
</organism>
<dbReference type="Gene3D" id="2.30.30.240">
    <property type="entry name" value="PRC-barrel domain"/>
    <property type="match status" value="1"/>
</dbReference>
<dbReference type="PANTHER" id="PTHR40061">
    <property type="entry name" value="SPORULATION PROTEIN YLMC-RELATED"/>
    <property type="match status" value="1"/>
</dbReference>
<evidence type="ECO:0000313" key="2">
    <source>
        <dbReference type="EMBL" id="MBC8529916.1"/>
    </source>
</evidence>
<dbReference type="Pfam" id="PF05239">
    <property type="entry name" value="PRC"/>
    <property type="match status" value="1"/>
</dbReference>
<accession>A0A926D298</accession>
<evidence type="ECO:0000259" key="1">
    <source>
        <dbReference type="Pfam" id="PF05239"/>
    </source>
</evidence>
<dbReference type="InterPro" id="IPR011033">
    <property type="entry name" value="PRC_barrel-like_sf"/>
</dbReference>
<dbReference type="Proteomes" id="UP000654279">
    <property type="component" value="Unassembled WGS sequence"/>
</dbReference>
<name>A0A926D298_9FIRM</name>
<dbReference type="InterPro" id="IPR027275">
    <property type="entry name" value="PRC-brl_dom"/>
</dbReference>
<feature type="domain" description="PRC-barrel" evidence="1">
    <location>
        <begin position="6"/>
        <end position="80"/>
    </location>
</feature>
<dbReference type="SUPFAM" id="SSF50346">
    <property type="entry name" value="PRC-barrel domain"/>
    <property type="match status" value="1"/>
</dbReference>
<reference evidence="2" key="1">
    <citation type="submission" date="2020-08" db="EMBL/GenBank/DDBJ databases">
        <title>Genome public.</title>
        <authorList>
            <person name="Liu C."/>
            <person name="Sun Q."/>
        </authorList>
    </citation>
    <scope>NUCLEOTIDE SEQUENCE</scope>
    <source>
        <strain evidence="2">NSJ-44</strain>
    </source>
</reference>
<dbReference type="AlphaFoldDB" id="A0A926D298"/>
<protein>
    <submittedName>
        <fullName evidence="2">YlmC/YmxH family sporulation protein</fullName>
    </submittedName>
</protein>
<gene>
    <name evidence="2" type="ORF">H8699_10795</name>
</gene>
<proteinExistence type="predicted"/>
<comment type="caution">
    <text evidence="2">The sequence shown here is derived from an EMBL/GenBank/DDBJ whole genome shotgun (WGS) entry which is preliminary data.</text>
</comment>
<sequence>MAQLSTYNELRQKEVINVIDGRRMGNIVDLELDVGDGTVLSLIVPGSTKMLQFLRPEKDIIIPWGNIVKIGDDVILVKFDAFCVPRGRD</sequence>
<dbReference type="InterPro" id="IPR014238">
    <property type="entry name" value="Spore_YlmC/YmxH"/>
</dbReference>
<dbReference type="NCBIfam" id="TIGR02888">
    <property type="entry name" value="spore_YlmC_YmxH"/>
    <property type="match status" value="1"/>
</dbReference>
<evidence type="ECO:0000313" key="3">
    <source>
        <dbReference type="Proteomes" id="UP000654279"/>
    </source>
</evidence>
<dbReference type="PANTHER" id="PTHR40061:SF1">
    <property type="entry name" value="SPORULATION PROTEIN YLMC-RELATED"/>
    <property type="match status" value="1"/>
</dbReference>
<keyword evidence="3" id="KW-1185">Reference proteome</keyword>
<dbReference type="EMBL" id="JACRSO010000005">
    <property type="protein sequence ID" value="MBC8529916.1"/>
    <property type="molecule type" value="Genomic_DNA"/>
</dbReference>